<reference evidence="2 3" key="1">
    <citation type="submission" date="2010-02" db="EMBL/GenBank/DDBJ databases">
        <authorList>
            <person name="Weinstock G."/>
            <person name="Sodergren E."/>
            <person name="Clifton S."/>
            <person name="Fulton L."/>
            <person name="Fulton B."/>
            <person name="Courtney L."/>
            <person name="Fronick C."/>
            <person name="Harrison M."/>
            <person name="Strong C."/>
            <person name="Farmer C."/>
            <person name="Delahaunty K."/>
            <person name="Markovic C."/>
            <person name="Hall O."/>
            <person name="Minx P."/>
            <person name="Tomlinson C."/>
            <person name="Mitreva M."/>
            <person name="Nelson J."/>
            <person name="Hou S."/>
            <person name="Wollam A."/>
            <person name="Pepin K.H."/>
            <person name="Johnson M."/>
            <person name="Bhonagiri V."/>
            <person name="Zhang X."/>
            <person name="Suruliraj S."/>
            <person name="Warren W."/>
            <person name="Chinwalla A."/>
            <person name="Mardis E.R."/>
            <person name="Wilson R.K."/>
        </authorList>
    </citation>
    <scope>NUCLEOTIDE SEQUENCE [LARGE SCALE GENOMIC DNA]</scope>
    <source>
        <strain evidence="2 3">ATCC 29220</strain>
    </source>
</reference>
<evidence type="ECO:0000313" key="2">
    <source>
        <dbReference type="EMBL" id="EFE06351.1"/>
    </source>
</evidence>
<dbReference type="EMBL" id="ABWL02000023">
    <property type="protein sequence ID" value="EFE06351.1"/>
    <property type="molecule type" value="Genomic_DNA"/>
</dbReference>
<protein>
    <submittedName>
        <fullName evidence="2">Uncharacterized protein</fullName>
    </submittedName>
</protein>
<name>D4BIV7_9ENTR</name>
<proteinExistence type="predicted"/>
<dbReference type="Proteomes" id="UP000003880">
    <property type="component" value="Unassembled WGS sequence"/>
</dbReference>
<feature type="compositionally biased region" description="Basic and acidic residues" evidence="1">
    <location>
        <begin position="1"/>
        <end position="11"/>
    </location>
</feature>
<dbReference type="HOGENOM" id="CLU_3151051_0_0_6"/>
<feature type="region of interest" description="Disordered" evidence="1">
    <location>
        <begin position="1"/>
        <end position="31"/>
    </location>
</feature>
<sequence>MPKALRPDSCRRGKTRRHFNTRKRVKVTPVRNTASAQYLSAKSLQQSY</sequence>
<comment type="caution">
    <text evidence="2">The sequence shown here is derived from an EMBL/GenBank/DDBJ whole genome shotgun (WGS) entry which is preliminary data.</text>
</comment>
<organism evidence="2 3">
    <name type="scientific">Citrobacter youngae ATCC 29220</name>
    <dbReference type="NCBI Taxonomy" id="500640"/>
    <lineage>
        <taxon>Bacteria</taxon>
        <taxon>Pseudomonadati</taxon>
        <taxon>Pseudomonadota</taxon>
        <taxon>Gammaproteobacteria</taxon>
        <taxon>Enterobacterales</taxon>
        <taxon>Enterobacteriaceae</taxon>
        <taxon>Citrobacter</taxon>
        <taxon>Citrobacter freundii complex</taxon>
    </lineage>
</organism>
<evidence type="ECO:0000313" key="3">
    <source>
        <dbReference type="Proteomes" id="UP000003880"/>
    </source>
</evidence>
<gene>
    <name evidence="2" type="ORF">CIT292_10474</name>
</gene>
<accession>D4BIV7</accession>
<feature type="compositionally biased region" description="Basic residues" evidence="1">
    <location>
        <begin position="12"/>
        <end position="26"/>
    </location>
</feature>
<dbReference type="AlphaFoldDB" id="D4BIV7"/>
<evidence type="ECO:0000256" key="1">
    <source>
        <dbReference type="SAM" id="MobiDB-lite"/>
    </source>
</evidence>